<dbReference type="PANTHER" id="PTHR31115">
    <property type="entry name" value="OS05G0107300 PROTEIN"/>
    <property type="match status" value="1"/>
</dbReference>
<feature type="compositionally biased region" description="Low complexity" evidence="1">
    <location>
        <begin position="1141"/>
        <end position="1156"/>
    </location>
</feature>
<feature type="compositionally biased region" description="Polar residues" evidence="1">
    <location>
        <begin position="432"/>
        <end position="445"/>
    </location>
</feature>
<dbReference type="GeneID" id="108995410"/>
<dbReference type="AlphaFoldDB" id="A0A2I4F4F1"/>
<evidence type="ECO:0000313" key="2">
    <source>
        <dbReference type="Proteomes" id="UP000235220"/>
    </source>
</evidence>
<dbReference type="PANTHER" id="PTHR31115:SF4">
    <property type="entry name" value="SPECTRIN BETA CHAIN, BRAIN"/>
    <property type="match status" value="1"/>
</dbReference>
<dbReference type="KEGG" id="jre:108995410"/>
<sequence>MFNSGINLIRGSATPSPDMPPLPQCLPLDPIILGSQKYTRSGELRRLLGVPLGSTLEDHSFGVAHPKPPPPVATEELKHFKESVQDTSKKARDRAKLLRESILKLDKYRDALSSKKRQRSDLSSSERSSGVNLAKMGSQVHRNSNDSVSQRLEDKTKSIGINKRVRTSVADDQRADGRPAATSRQQMVIEKDGDLLQAVSGVSVRIEEKTRRLLAGGEGLDKKVKKKRSVGAVGNRVVTGERDTKRAVLPKLNPDSKLQSCDTHGFRLKSSPGVSGINKVDGSFEASSSDACAVVRNELEHALLPRDRTVVLEQRLLAKGNNKSNIQEDIPAGHPNTMVKGKVSRAPRTGSVMGLDSSPNVYHSTGAIQGWEQSTGLHKVPLVRVTNNQRRTISSGSSIHPMAQWVGQRPHKNSRTRRANLVSPVSNHAEAQISSQSLTSTDFSAKTSSLGTNASLLAGSVDKNTPKVKREPENVSSPFGLSESEESGVGETKLREKGIDNGNAPLVASHKAGTFVLPRKKNKMPGNETGEGVQRQGRSGRGSSLIKPEIPPSGEKLDNLSMTKPPQTMRPSSEKNRSKSGRPPSKKLKDRKASIRVGPIINNGSSNVTGESDDDREELFAAANAACNASSLACSGPFWNEMESIFSSVSSEDLSYLKQQLSFAEEPDENLSQMFGVVYDNILGVGVFKEASDCSGIIRQRSHSHQESAETDSIHGRFDSRKWERVTPLYQRVLSALIEEDESEEFYHQNEGKTLSLQYASDDSHCGSCNQVDIEPKDCDRMESEAESKVDSQTQRNYLLDRLPCDKSVTSNSFRNPSTSSSFHSIEQWRGNDDFSHSDLGHTSEICSNDFGQLQPGELNAGSLSSNCQYQRLSLDDKLLLELQSIGLYPETLPNLAEGEVINQDIMELKEGLYQQIGRKMKNLVQIDEAIQKGGDVKRRNMEEVAIDQLIEMAYRKRLACRGSCATKSAVRKVSKQVALALIKRTLVRCRKFEHTGTSCFSERALQDVIYSVPPGNNDAKSIDCVGSGTASNTCNEASHQAEARGLGAVSSASERYDSLSDNIDRGSSDAPQSLIQSSEQASSKHSSVFIKGKKREMLIDDVVGSASSRVTSALDSTVHGGLKGKRSEREGDQKGDTLRGNSVSGVGHSSLGSFGSERKTKAKPKQKNNHLLVEAACPPVRGSSQPVALVGNKVSREAGSFLPTNATRESSKEADEPVPLNLQPNELDSMEVLGVDGHQDFSSWLDFDEDGLQDHDSIGLEIPMDDLSDLKMLI</sequence>
<feature type="compositionally biased region" description="Polar residues" evidence="1">
    <location>
        <begin position="560"/>
        <end position="571"/>
    </location>
</feature>
<feature type="region of interest" description="Disordered" evidence="1">
    <location>
        <begin position="462"/>
        <end position="613"/>
    </location>
</feature>
<reference evidence="3" key="1">
    <citation type="submission" date="2025-08" db="UniProtKB">
        <authorList>
            <consortium name="RefSeq"/>
        </authorList>
    </citation>
    <scope>IDENTIFICATION</scope>
    <source>
        <tissue evidence="3">Leaves</tissue>
    </source>
</reference>
<feature type="region of interest" description="Disordered" evidence="1">
    <location>
        <begin position="424"/>
        <end position="445"/>
    </location>
</feature>
<feature type="compositionally biased region" description="Basic and acidic residues" evidence="1">
    <location>
        <begin position="464"/>
        <end position="473"/>
    </location>
</feature>
<gene>
    <name evidence="3" type="primary">LOC108995410</name>
</gene>
<name>A0A2I4F4F1_JUGRE</name>
<dbReference type="FunCoup" id="A0A2I4F4F1">
    <property type="interactions" value="3239"/>
</dbReference>
<dbReference type="OrthoDB" id="1915143at2759"/>
<feature type="region of interest" description="Disordered" evidence="1">
    <location>
        <begin position="113"/>
        <end position="184"/>
    </location>
</feature>
<feature type="compositionally biased region" description="Basic residues" evidence="1">
    <location>
        <begin position="578"/>
        <end position="590"/>
    </location>
</feature>
<protein>
    <submittedName>
        <fullName evidence="3">Uncharacterized protein LOC108995410</fullName>
    </submittedName>
</protein>
<evidence type="ECO:0000256" key="1">
    <source>
        <dbReference type="SAM" id="MobiDB-lite"/>
    </source>
</evidence>
<feature type="compositionally biased region" description="Low complexity" evidence="1">
    <location>
        <begin position="534"/>
        <end position="544"/>
    </location>
</feature>
<proteinExistence type="predicted"/>
<organism evidence="2 3">
    <name type="scientific">Juglans regia</name>
    <name type="common">English walnut</name>
    <dbReference type="NCBI Taxonomy" id="51240"/>
    <lineage>
        <taxon>Eukaryota</taxon>
        <taxon>Viridiplantae</taxon>
        <taxon>Streptophyta</taxon>
        <taxon>Embryophyta</taxon>
        <taxon>Tracheophyta</taxon>
        <taxon>Spermatophyta</taxon>
        <taxon>Magnoliopsida</taxon>
        <taxon>eudicotyledons</taxon>
        <taxon>Gunneridae</taxon>
        <taxon>Pentapetalae</taxon>
        <taxon>rosids</taxon>
        <taxon>fabids</taxon>
        <taxon>Fagales</taxon>
        <taxon>Juglandaceae</taxon>
        <taxon>Juglans</taxon>
    </lineage>
</organism>
<feature type="compositionally biased region" description="Low complexity" evidence="1">
    <location>
        <begin position="1078"/>
        <end position="1088"/>
    </location>
</feature>
<feature type="compositionally biased region" description="Basic and acidic residues" evidence="1">
    <location>
        <begin position="1126"/>
        <end position="1138"/>
    </location>
</feature>
<feature type="region of interest" description="Disordered" evidence="1">
    <location>
        <begin position="1117"/>
        <end position="1170"/>
    </location>
</feature>
<feature type="region of interest" description="Disordered" evidence="1">
    <location>
        <begin position="1058"/>
        <end position="1089"/>
    </location>
</feature>
<keyword evidence="2" id="KW-1185">Reference proteome</keyword>
<accession>A0A2I4F4F1</accession>
<dbReference type="RefSeq" id="XP_018826528.2">
    <property type="nucleotide sequence ID" value="XM_018970983.2"/>
</dbReference>
<feature type="compositionally biased region" description="Basic and acidic residues" evidence="1">
    <location>
        <begin position="1058"/>
        <end position="1068"/>
    </location>
</feature>
<evidence type="ECO:0000313" key="3">
    <source>
        <dbReference type="RefSeq" id="XP_018826528.2"/>
    </source>
</evidence>
<dbReference type="Gramene" id="Jr05_12610_p1">
    <property type="protein sequence ID" value="cds.Jr05_12610_p1"/>
    <property type="gene ID" value="Jr05_12610"/>
</dbReference>
<dbReference type="Proteomes" id="UP000235220">
    <property type="component" value="Chromosome 5"/>
</dbReference>
<feature type="region of interest" description="Disordered" evidence="1">
    <location>
        <begin position="1"/>
        <end position="20"/>
    </location>
</feature>
<feature type="compositionally biased region" description="Polar residues" evidence="1">
    <location>
        <begin position="140"/>
        <end position="150"/>
    </location>
</feature>